<evidence type="ECO:0000256" key="3">
    <source>
        <dbReference type="ARBA" id="ARBA00023315"/>
    </source>
</evidence>
<name>A0A6N4SRR2_CYTH3</name>
<dbReference type="InterPro" id="IPR045304">
    <property type="entry name" value="LbH_SAT"/>
</dbReference>
<dbReference type="PANTHER" id="PTHR42811">
    <property type="entry name" value="SERINE ACETYLTRANSFERASE"/>
    <property type="match status" value="1"/>
</dbReference>
<gene>
    <name evidence="4" type="primary">cysE</name>
    <name evidence="4" type="ordered locus">CHU_1816</name>
</gene>
<keyword evidence="2 4" id="KW-0808">Transferase</keyword>
<keyword evidence="3 4" id="KW-0012">Acyltransferase</keyword>
<dbReference type="EC" id="2.3.1.30" evidence="4"/>
<evidence type="ECO:0000313" key="4">
    <source>
        <dbReference type="EMBL" id="ABG59083.1"/>
    </source>
</evidence>
<dbReference type="InterPro" id="IPR011004">
    <property type="entry name" value="Trimer_LpxA-like_sf"/>
</dbReference>
<organism evidence="4 5">
    <name type="scientific">Cytophaga hutchinsonii (strain ATCC 33406 / DSM 1761 / CIP 103989 / NBRC 15051 / NCIMB 9469 / D465)</name>
    <dbReference type="NCBI Taxonomy" id="269798"/>
    <lineage>
        <taxon>Bacteria</taxon>
        <taxon>Pseudomonadati</taxon>
        <taxon>Bacteroidota</taxon>
        <taxon>Cytophagia</taxon>
        <taxon>Cytophagales</taxon>
        <taxon>Cytophagaceae</taxon>
        <taxon>Cytophaga</taxon>
    </lineage>
</organism>
<proteinExistence type="predicted"/>
<reference evidence="4 5" key="1">
    <citation type="journal article" date="2007" name="Appl. Environ. Microbiol.">
        <title>Genome sequence of the cellulolytic gliding bacterium Cytophaga hutchinsonii.</title>
        <authorList>
            <person name="Xie G."/>
            <person name="Bruce D.C."/>
            <person name="Challacombe J.F."/>
            <person name="Chertkov O."/>
            <person name="Detter J.C."/>
            <person name="Gilna P."/>
            <person name="Han C.S."/>
            <person name="Lucas S."/>
            <person name="Misra M."/>
            <person name="Myers G.L."/>
            <person name="Richardson P."/>
            <person name="Tapia R."/>
            <person name="Thayer N."/>
            <person name="Thompson L.S."/>
            <person name="Brettin T.S."/>
            <person name="Henrissat B."/>
            <person name="Wilson D.B."/>
            <person name="McBride M.J."/>
        </authorList>
    </citation>
    <scope>NUCLEOTIDE SEQUENCE [LARGE SCALE GENOMIC DNA]</scope>
    <source>
        <strain evidence="5">ATCC 33406 / DSM 1761 / CIP 103989 / NBRC 15051 / NCIMB 9469 / D465</strain>
    </source>
</reference>
<keyword evidence="5" id="KW-1185">Reference proteome</keyword>
<dbReference type="Proteomes" id="UP000001822">
    <property type="component" value="Chromosome"/>
</dbReference>
<dbReference type="CDD" id="cd03354">
    <property type="entry name" value="LbH_SAT"/>
    <property type="match status" value="1"/>
</dbReference>
<dbReference type="SUPFAM" id="SSF51161">
    <property type="entry name" value="Trimeric LpxA-like enzymes"/>
    <property type="match status" value="1"/>
</dbReference>
<accession>A0A6N4SRR2</accession>
<dbReference type="AlphaFoldDB" id="A0A6N4SRR2"/>
<dbReference type="KEGG" id="chu:CHU_1816"/>
<evidence type="ECO:0000256" key="2">
    <source>
        <dbReference type="ARBA" id="ARBA00022679"/>
    </source>
</evidence>
<keyword evidence="1" id="KW-0028">Amino-acid biosynthesis</keyword>
<dbReference type="EMBL" id="CP000383">
    <property type="protein sequence ID" value="ABG59083.1"/>
    <property type="molecule type" value="Genomic_DNA"/>
</dbReference>
<evidence type="ECO:0000256" key="1">
    <source>
        <dbReference type="ARBA" id="ARBA00022605"/>
    </source>
</evidence>
<sequence>MMKENINTQSLIDLLRKTHHAEWEATPSAHDAITWLGDLVQFLFPSNHLPKQSSYEGILKKNQIDLENILLSYVEAHKLNIEQAVSSFYNGLGNLYQNLREDASKINEFDPAATSVNEVIVSYPGFYAITVYRIAHKLAELNIPILPRILSEYAHGKTGIDIHPNASIDVPFVIDHGTGIVIGATSVIGKNVCIYQGVTLGALHVSKIMAEIKRHPTVEDNVVIYARTTILGGNTVIGKNSIIGGSVFITKSIEPDSQVFNTHQLRISNIHARTFDENRGVVLKKQS</sequence>
<dbReference type="GO" id="GO:0008652">
    <property type="term" value="P:amino acid biosynthetic process"/>
    <property type="evidence" value="ECO:0007669"/>
    <property type="project" value="UniProtKB-KW"/>
</dbReference>
<dbReference type="GO" id="GO:0009001">
    <property type="term" value="F:serine O-acetyltransferase activity"/>
    <property type="evidence" value="ECO:0007669"/>
    <property type="project" value="UniProtKB-EC"/>
</dbReference>
<dbReference type="InterPro" id="IPR042122">
    <property type="entry name" value="Ser_AcTrfase_N_sf"/>
</dbReference>
<dbReference type="RefSeq" id="WP_011585200.1">
    <property type="nucleotide sequence ID" value="NC_008255.1"/>
</dbReference>
<evidence type="ECO:0000313" key="5">
    <source>
        <dbReference type="Proteomes" id="UP000001822"/>
    </source>
</evidence>
<dbReference type="Gene3D" id="2.160.10.10">
    <property type="entry name" value="Hexapeptide repeat proteins"/>
    <property type="match status" value="1"/>
</dbReference>
<dbReference type="Gene3D" id="1.10.3130.10">
    <property type="entry name" value="serine acetyltransferase, domain 1"/>
    <property type="match status" value="1"/>
</dbReference>
<protein>
    <submittedName>
        <fullName evidence="4">Serine acetyltransferase</fullName>
        <ecNumber evidence="4">2.3.1.30</ecNumber>
    </submittedName>
</protein>